<dbReference type="EMBL" id="AAFW02000011">
    <property type="protein sequence ID" value="EDN64838.1"/>
    <property type="molecule type" value="Genomic_DNA"/>
</dbReference>
<organism evidence="1 2">
    <name type="scientific">Saccharomyces cerevisiae (strain YJM789)</name>
    <name type="common">Baker's yeast</name>
    <dbReference type="NCBI Taxonomy" id="307796"/>
    <lineage>
        <taxon>Eukaryota</taxon>
        <taxon>Fungi</taxon>
        <taxon>Dikarya</taxon>
        <taxon>Ascomycota</taxon>
        <taxon>Saccharomycotina</taxon>
        <taxon>Saccharomycetes</taxon>
        <taxon>Saccharomycetales</taxon>
        <taxon>Saccharomycetaceae</taxon>
        <taxon>Saccharomyces</taxon>
    </lineage>
</organism>
<sequence length="66" mass="7543">MRNGLYQLWCVASAARGVAKSSFVRANSAMCEYVRTSNVLSRWTRDRQWEAAKALSQRVKKEYAAN</sequence>
<dbReference type="AlphaFoldDB" id="A6ZLG9"/>
<dbReference type="Pfam" id="PF23485">
    <property type="entry name" value="YBR230W-A"/>
    <property type="match status" value="1"/>
</dbReference>
<dbReference type="HOGENOM" id="CLU_2832610_0_0_1"/>
<evidence type="ECO:0000313" key="2">
    <source>
        <dbReference type="Proteomes" id="UP000007060"/>
    </source>
</evidence>
<dbReference type="Proteomes" id="UP000007060">
    <property type="component" value="Unassembled WGS sequence"/>
</dbReference>
<protein>
    <submittedName>
        <fullName evidence="1">Conserved protein</fullName>
    </submittedName>
</protein>
<accession>A6ZLG9</accession>
<comment type="caution">
    <text evidence="1">The sequence shown here is derived from an EMBL/GenBank/DDBJ whole genome shotgun (WGS) entry which is preliminary data.</text>
</comment>
<proteinExistence type="predicted"/>
<dbReference type="OrthoDB" id="4065689at2759"/>
<evidence type="ECO:0000313" key="1">
    <source>
        <dbReference type="EMBL" id="EDN64838.1"/>
    </source>
</evidence>
<gene>
    <name evidence="1" type="ORF">SCY_0439</name>
</gene>
<reference evidence="1 2" key="1">
    <citation type="journal article" date="2007" name="Proc. Natl. Acad. Sci. U.S.A.">
        <title>Genome sequencing and comparative analysis of Saccharomyces cerevisiae strain YJM789.</title>
        <authorList>
            <person name="Wei W."/>
            <person name="McCusker J.H."/>
            <person name="Hyman R.W."/>
            <person name="Jones T."/>
            <person name="Ning Y."/>
            <person name="Cao Z."/>
            <person name="Gu Z."/>
            <person name="Bruno D."/>
            <person name="Miranda M."/>
            <person name="Nguyen M."/>
            <person name="Wilhelmy J."/>
            <person name="Komp C."/>
            <person name="Tamse R."/>
            <person name="Wang X."/>
            <person name="Jia P."/>
            <person name="Luedi P."/>
            <person name="Oefner P.J."/>
            <person name="David L."/>
            <person name="Dietrich F.S."/>
            <person name="Li Y."/>
            <person name="Davis R.W."/>
            <person name="Steinmetz L.M."/>
        </authorList>
    </citation>
    <scope>NUCLEOTIDE SEQUENCE [LARGE SCALE GENOMIC DNA]</scope>
    <source>
        <strain evidence="1 2">YJM789</strain>
    </source>
</reference>
<name>A6ZLG9_YEAS7</name>
<dbReference type="InterPro" id="IPR057816">
    <property type="entry name" value="YBR230W-A"/>
</dbReference>